<organism evidence="1 2">
    <name type="scientific">Nitrosomonas oligotropha</name>
    <dbReference type="NCBI Taxonomy" id="42354"/>
    <lineage>
        <taxon>Bacteria</taxon>
        <taxon>Pseudomonadati</taxon>
        <taxon>Pseudomonadota</taxon>
        <taxon>Betaproteobacteria</taxon>
        <taxon>Nitrosomonadales</taxon>
        <taxon>Nitrosomonadaceae</taxon>
        <taxon>Nitrosomonas</taxon>
    </lineage>
</organism>
<dbReference type="AlphaFoldDB" id="A0A1H8JF44"/>
<proteinExistence type="predicted"/>
<evidence type="ECO:0000313" key="1">
    <source>
        <dbReference type="EMBL" id="SEN78926.1"/>
    </source>
</evidence>
<sequence length="33" mass="3523">MMGPNLSVNVTAQSCALGSLRAYGIPFACYRQC</sequence>
<dbReference type="STRING" id="42354.SAMN05216333_101178"/>
<dbReference type="EMBL" id="FODO01000001">
    <property type="protein sequence ID" value="SEN78926.1"/>
    <property type="molecule type" value="Genomic_DNA"/>
</dbReference>
<evidence type="ECO:0000313" key="2">
    <source>
        <dbReference type="Proteomes" id="UP000198814"/>
    </source>
</evidence>
<dbReference type="Proteomes" id="UP000198814">
    <property type="component" value="Unassembled WGS sequence"/>
</dbReference>
<name>A0A1H8JF44_9PROT</name>
<reference evidence="2" key="1">
    <citation type="submission" date="2016-10" db="EMBL/GenBank/DDBJ databases">
        <authorList>
            <person name="Varghese N."/>
            <person name="Submissions S."/>
        </authorList>
    </citation>
    <scope>NUCLEOTIDE SEQUENCE [LARGE SCALE GENOMIC DNA]</scope>
    <source>
        <strain evidence="2">Nm76</strain>
    </source>
</reference>
<protein>
    <submittedName>
        <fullName evidence="1">Uncharacterized protein</fullName>
    </submittedName>
</protein>
<accession>A0A1H8JF44</accession>
<gene>
    <name evidence="1" type="ORF">SAMN05216333_101178</name>
</gene>
<keyword evidence="2" id="KW-1185">Reference proteome</keyword>